<keyword evidence="5" id="KW-0496">Mitochondrion</keyword>
<evidence type="ECO:0000256" key="4">
    <source>
        <dbReference type="ARBA" id="ARBA00023136"/>
    </source>
</evidence>
<keyword evidence="4 5" id="KW-0472">Membrane</keyword>
<dbReference type="PANTHER" id="PTHR23427:SF2">
    <property type="entry name" value="SURFEIT LOCUS PROTEIN 1"/>
    <property type="match status" value="1"/>
</dbReference>
<dbReference type="GO" id="GO:0005743">
    <property type="term" value="C:mitochondrial inner membrane"/>
    <property type="evidence" value="ECO:0007669"/>
    <property type="project" value="UniProtKB-SubCell"/>
</dbReference>
<evidence type="ECO:0000256" key="2">
    <source>
        <dbReference type="ARBA" id="ARBA00022692"/>
    </source>
</evidence>
<name>A0A978VFQ7_ZIZJJ</name>
<accession>A0A978VFQ7</accession>
<comment type="caution">
    <text evidence="6">The sequence shown here is derived from an EMBL/GenBank/DDBJ whole genome shotgun (WGS) entry which is preliminary data.</text>
</comment>
<keyword evidence="3 5" id="KW-1133">Transmembrane helix</keyword>
<comment type="function">
    <text evidence="5">Probably involved in the biogenesis of the COX complex.</text>
</comment>
<dbReference type="InterPro" id="IPR045214">
    <property type="entry name" value="Surf1/Surf4"/>
</dbReference>
<dbReference type="EMBL" id="JAEACU010000005">
    <property type="protein sequence ID" value="KAH7529196.1"/>
    <property type="molecule type" value="Genomic_DNA"/>
</dbReference>
<comment type="subcellular location">
    <subcellularLocation>
        <location evidence="1">Membrane</location>
    </subcellularLocation>
    <subcellularLocation>
        <location evidence="5">Mitochondrion inner membrane</location>
        <topology evidence="5">Multi-pass membrane protein</topology>
    </subcellularLocation>
</comment>
<dbReference type="PROSITE" id="PS50895">
    <property type="entry name" value="SURF1"/>
    <property type="match status" value="1"/>
</dbReference>
<feature type="transmembrane region" description="Helical" evidence="5">
    <location>
        <begin position="74"/>
        <end position="92"/>
    </location>
</feature>
<dbReference type="CDD" id="cd06662">
    <property type="entry name" value="SURF1"/>
    <property type="match status" value="1"/>
</dbReference>
<dbReference type="Proteomes" id="UP000813462">
    <property type="component" value="Unassembled WGS sequence"/>
</dbReference>
<keyword evidence="5" id="KW-0999">Mitochondrion inner membrane</keyword>
<comment type="caution">
    <text evidence="5">Lacks conserved residue(s) required for the propagation of feature annotation.</text>
</comment>
<evidence type="ECO:0000313" key="7">
    <source>
        <dbReference type="Proteomes" id="UP000813462"/>
    </source>
</evidence>
<evidence type="ECO:0000313" key="6">
    <source>
        <dbReference type="EMBL" id="KAH7529196.1"/>
    </source>
</evidence>
<reference evidence="6" key="1">
    <citation type="journal article" date="2021" name="Front. Plant Sci.">
        <title>Chromosome-Scale Genome Assembly for Chinese Sour Jujube and Insights Into Its Genome Evolution and Domestication Signature.</title>
        <authorList>
            <person name="Shen L.-Y."/>
            <person name="Luo H."/>
            <person name="Wang X.-L."/>
            <person name="Wang X.-M."/>
            <person name="Qiu X.-J."/>
            <person name="Liu H."/>
            <person name="Zhou S.-S."/>
            <person name="Jia K.-H."/>
            <person name="Nie S."/>
            <person name="Bao Y.-T."/>
            <person name="Zhang R.-G."/>
            <person name="Yun Q.-Z."/>
            <person name="Chai Y.-H."/>
            <person name="Lu J.-Y."/>
            <person name="Li Y."/>
            <person name="Zhao S.-W."/>
            <person name="Mao J.-F."/>
            <person name="Jia S.-G."/>
            <person name="Mao Y.-M."/>
        </authorList>
    </citation>
    <scope>NUCLEOTIDE SEQUENCE</scope>
    <source>
        <strain evidence="6">AT0</strain>
        <tissue evidence="6">Leaf</tissue>
    </source>
</reference>
<evidence type="ECO:0000256" key="3">
    <source>
        <dbReference type="ARBA" id="ARBA00022989"/>
    </source>
</evidence>
<gene>
    <name evidence="6" type="ORF">FEM48_Zijuj05G0158800</name>
</gene>
<comment type="similarity">
    <text evidence="5">Belongs to the SURF1 family.</text>
</comment>
<protein>
    <recommendedName>
        <fullName evidence="5">SURF1-like protein</fullName>
    </recommendedName>
</protein>
<dbReference type="AlphaFoldDB" id="A0A978VFQ7"/>
<keyword evidence="2 5" id="KW-0812">Transmembrane</keyword>
<sequence>MATAISMSKAITKLLRVGGSHPSFHSRWIPRPPPPLSQSSSFFCSSPAISSAAASESTSSQSPEVERRSRLPKWLLFLPGAITFGLGTWQIFRRQDKVLMLQVKMLEYRQKRLEMEPLKLNKFFQSSKDLDSLEFRKILCKGVFDEERSIFVGPRSRSISGVTENGYYVITPLMPVPNDPESVSSPILVNRGWVPRIWRDKHLEVPQYGKHTSEKEPQHVKESETSSWWRFWRKKPTNVEVHVPDVTPVEVVGVIRGSERPSIFVPANEPSSSQWFYVDVPAIAHACGLPEDTIYVEDINEDVNPSCPYPVPKDINTLIRSSVMPQDHLNYTLTWYSLSAAVTFMAFKRLRPKKSQR</sequence>
<dbReference type="Pfam" id="PF02104">
    <property type="entry name" value="SURF1"/>
    <property type="match status" value="1"/>
</dbReference>
<evidence type="ECO:0000256" key="5">
    <source>
        <dbReference type="RuleBase" id="RU363076"/>
    </source>
</evidence>
<organism evidence="6 7">
    <name type="scientific">Ziziphus jujuba var. spinosa</name>
    <dbReference type="NCBI Taxonomy" id="714518"/>
    <lineage>
        <taxon>Eukaryota</taxon>
        <taxon>Viridiplantae</taxon>
        <taxon>Streptophyta</taxon>
        <taxon>Embryophyta</taxon>
        <taxon>Tracheophyta</taxon>
        <taxon>Spermatophyta</taxon>
        <taxon>Magnoliopsida</taxon>
        <taxon>eudicotyledons</taxon>
        <taxon>Gunneridae</taxon>
        <taxon>Pentapetalae</taxon>
        <taxon>rosids</taxon>
        <taxon>fabids</taxon>
        <taxon>Rosales</taxon>
        <taxon>Rhamnaceae</taxon>
        <taxon>Paliureae</taxon>
        <taxon>Ziziphus</taxon>
    </lineage>
</organism>
<evidence type="ECO:0000256" key="1">
    <source>
        <dbReference type="ARBA" id="ARBA00004370"/>
    </source>
</evidence>
<dbReference type="InterPro" id="IPR002994">
    <property type="entry name" value="Surf1/Shy1"/>
</dbReference>
<proteinExistence type="inferred from homology"/>
<dbReference type="PANTHER" id="PTHR23427">
    <property type="entry name" value="SURFEIT LOCUS PROTEIN"/>
    <property type="match status" value="1"/>
</dbReference>